<name>A0A9J6FSS5_HAELO</name>
<proteinExistence type="predicted"/>
<dbReference type="EMBL" id="JABSTR010000004">
    <property type="protein sequence ID" value="KAH9366266.1"/>
    <property type="molecule type" value="Genomic_DNA"/>
</dbReference>
<feature type="region of interest" description="Disordered" evidence="1">
    <location>
        <begin position="55"/>
        <end position="116"/>
    </location>
</feature>
<sequence length="116" mass="13075">MNQPPPSSGTGLTPIGKRIEDINWNQVAKSEAPGRHQTTVVTYLKKARQHLQDENLRKLSPIEASEKLPATPPYAHRLPVADRRSSGKERVHRGCHRTYESYSGRSRQVPWRPATG</sequence>
<evidence type="ECO:0000256" key="1">
    <source>
        <dbReference type="SAM" id="MobiDB-lite"/>
    </source>
</evidence>
<accession>A0A9J6FSS5</accession>
<organism evidence="2 3">
    <name type="scientific">Haemaphysalis longicornis</name>
    <name type="common">Bush tick</name>
    <dbReference type="NCBI Taxonomy" id="44386"/>
    <lineage>
        <taxon>Eukaryota</taxon>
        <taxon>Metazoa</taxon>
        <taxon>Ecdysozoa</taxon>
        <taxon>Arthropoda</taxon>
        <taxon>Chelicerata</taxon>
        <taxon>Arachnida</taxon>
        <taxon>Acari</taxon>
        <taxon>Parasitiformes</taxon>
        <taxon>Ixodida</taxon>
        <taxon>Ixodoidea</taxon>
        <taxon>Ixodidae</taxon>
        <taxon>Haemaphysalinae</taxon>
        <taxon>Haemaphysalis</taxon>
    </lineage>
</organism>
<dbReference type="Proteomes" id="UP000821853">
    <property type="component" value="Chromosome 2"/>
</dbReference>
<keyword evidence="3" id="KW-1185">Reference proteome</keyword>
<comment type="caution">
    <text evidence="2">The sequence shown here is derived from an EMBL/GenBank/DDBJ whole genome shotgun (WGS) entry which is preliminary data.</text>
</comment>
<gene>
    <name evidence="2" type="ORF">HPB48_008314</name>
</gene>
<dbReference type="AlphaFoldDB" id="A0A9J6FSS5"/>
<dbReference type="OrthoDB" id="6486109at2759"/>
<protein>
    <submittedName>
        <fullName evidence="2">Uncharacterized protein</fullName>
    </submittedName>
</protein>
<reference evidence="2 3" key="1">
    <citation type="journal article" date="2020" name="Cell">
        <title>Large-Scale Comparative Analyses of Tick Genomes Elucidate Their Genetic Diversity and Vector Capacities.</title>
        <authorList>
            <consortium name="Tick Genome and Microbiome Consortium (TIGMIC)"/>
            <person name="Jia N."/>
            <person name="Wang J."/>
            <person name="Shi W."/>
            <person name="Du L."/>
            <person name="Sun Y."/>
            <person name="Zhan W."/>
            <person name="Jiang J.F."/>
            <person name="Wang Q."/>
            <person name="Zhang B."/>
            <person name="Ji P."/>
            <person name="Bell-Sakyi L."/>
            <person name="Cui X.M."/>
            <person name="Yuan T.T."/>
            <person name="Jiang B.G."/>
            <person name="Yang W.F."/>
            <person name="Lam T.T."/>
            <person name="Chang Q.C."/>
            <person name="Ding S.J."/>
            <person name="Wang X.J."/>
            <person name="Zhu J.G."/>
            <person name="Ruan X.D."/>
            <person name="Zhao L."/>
            <person name="Wei J.T."/>
            <person name="Ye R.Z."/>
            <person name="Que T.C."/>
            <person name="Du C.H."/>
            <person name="Zhou Y.H."/>
            <person name="Cheng J.X."/>
            <person name="Dai P.F."/>
            <person name="Guo W.B."/>
            <person name="Han X.H."/>
            <person name="Huang E.J."/>
            <person name="Li L.F."/>
            <person name="Wei W."/>
            <person name="Gao Y.C."/>
            <person name="Liu J.Z."/>
            <person name="Shao H.Z."/>
            <person name="Wang X."/>
            <person name="Wang C.C."/>
            <person name="Yang T.C."/>
            <person name="Huo Q.B."/>
            <person name="Li W."/>
            <person name="Chen H.Y."/>
            <person name="Chen S.E."/>
            <person name="Zhou L.G."/>
            <person name="Ni X.B."/>
            <person name="Tian J.H."/>
            <person name="Sheng Y."/>
            <person name="Liu T."/>
            <person name="Pan Y.S."/>
            <person name="Xia L.Y."/>
            <person name="Li J."/>
            <person name="Zhao F."/>
            <person name="Cao W.C."/>
        </authorList>
    </citation>
    <scope>NUCLEOTIDE SEQUENCE [LARGE SCALE GENOMIC DNA]</scope>
    <source>
        <strain evidence="2">HaeL-2018</strain>
    </source>
</reference>
<evidence type="ECO:0000313" key="3">
    <source>
        <dbReference type="Proteomes" id="UP000821853"/>
    </source>
</evidence>
<dbReference type="VEuPathDB" id="VectorBase:HLOH_050393"/>
<evidence type="ECO:0000313" key="2">
    <source>
        <dbReference type="EMBL" id="KAH9366266.1"/>
    </source>
</evidence>
<feature type="compositionally biased region" description="Basic and acidic residues" evidence="1">
    <location>
        <begin position="79"/>
        <end position="89"/>
    </location>
</feature>